<sequence>MKADENSLSLALTDDKETIKSTLDRLDVDHYKTSIFIHHSPMGIEYITEKGADLVLSGHTHAGQVFQGTLLSPFSLNLITV</sequence>
<reference evidence="1 2" key="1">
    <citation type="submission" date="2024-10" db="EMBL/GenBank/DDBJ databases">
        <authorList>
            <person name="Lu C.-H."/>
        </authorList>
    </citation>
    <scope>NUCLEOTIDE SEQUENCE [LARGE SCALE GENOMIC DNA]</scope>
    <source>
        <strain evidence="1 2">22ZTDG03-2</strain>
    </source>
</reference>
<dbReference type="EMBL" id="JBIXLL010000001">
    <property type="protein sequence ID" value="MFJ5428060.1"/>
    <property type="molecule type" value="Genomic_DNA"/>
</dbReference>
<proteinExistence type="predicted"/>
<dbReference type="RefSeq" id="WP_400394063.1">
    <property type="nucleotide sequence ID" value="NZ_JBIXLL010000001.1"/>
</dbReference>
<gene>
    <name evidence="1" type="ORF">ACIPUP_02710</name>
</gene>
<name>A0ABW8G653_9GAMM</name>
<comment type="caution">
    <text evidence="1">The sequence shown here is derived from an EMBL/GenBank/DDBJ whole genome shotgun (WGS) entry which is preliminary data.</text>
</comment>
<dbReference type="SUPFAM" id="SSF56300">
    <property type="entry name" value="Metallo-dependent phosphatases"/>
    <property type="match status" value="1"/>
</dbReference>
<dbReference type="InterPro" id="IPR029052">
    <property type="entry name" value="Metallo-depent_PP-like"/>
</dbReference>
<evidence type="ECO:0000313" key="2">
    <source>
        <dbReference type="Proteomes" id="UP001617689"/>
    </source>
</evidence>
<organism evidence="1 2">
    <name type="scientific">Pectobacterium actinidiae</name>
    <dbReference type="NCBI Taxonomy" id="1507808"/>
    <lineage>
        <taxon>Bacteria</taxon>
        <taxon>Pseudomonadati</taxon>
        <taxon>Pseudomonadota</taxon>
        <taxon>Gammaproteobacteria</taxon>
        <taxon>Enterobacterales</taxon>
        <taxon>Pectobacteriaceae</taxon>
        <taxon>Pectobacterium</taxon>
    </lineage>
</organism>
<evidence type="ECO:0008006" key="3">
    <source>
        <dbReference type="Google" id="ProtNLM"/>
    </source>
</evidence>
<protein>
    <recommendedName>
        <fullName evidence="3">Calcineurin-like phosphoesterase domain-containing protein</fullName>
    </recommendedName>
</protein>
<accession>A0ABW8G653</accession>
<keyword evidence="2" id="KW-1185">Reference proteome</keyword>
<dbReference type="Proteomes" id="UP001617689">
    <property type="component" value="Unassembled WGS sequence"/>
</dbReference>
<evidence type="ECO:0000313" key="1">
    <source>
        <dbReference type="EMBL" id="MFJ5428060.1"/>
    </source>
</evidence>